<evidence type="ECO:0000313" key="1">
    <source>
        <dbReference type="EMBL" id="QNM84895.1"/>
    </source>
</evidence>
<dbReference type="EMBL" id="CP060695">
    <property type="protein sequence ID" value="QNM84895.1"/>
    <property type="molecule type" value="Genomic_DNA"/>
</dbReference>
<gene>
    <name evidence="1" type="ORF">H9W90_11930</name>
</gene>
<reference evidence="1 2" key="1">
    <citation type="submission" date="2020-08" db="EMBL/GenBank/DDBJ databases">
        <title>Polaribacter sp. L12M9 isolated from gut of the Korean scallop.</title>
        <authorList>
            <person name="Jeong Y.S."/>
        </authorList>
    </citation>
    <scope>NUCLEOTIDE SEQUENCE [LARGE SCALE GENOMIC DNA]</scope>
    <source>
        <strain evidence="1 2">L12M9</strain>
    </source>
</reference>
<dbReference type="Proteomes" id="UP000515808">
    <property type="component" value="Chromosome"/>
</dbReference>
<accession>A0A7G9L8E6</accession>
<dbReference type="KEGG" id="ppec:H9W90_11930"/>
<dbReference type="RefSeq" id="WP_187481815.1">
    <property type="nucleotide sequence ID" value="NZ_CP060695.1"/>
</dbReference>
<protein>
    <submittedName>
        <fullName evidence="1">Uncharacterized protein</fullName>
    </submittedName>
</protein>
<name>A0A7G9L8E6_9FLAO</name>
<evidence type="ECO:0000313" key="2">
    <source>
        <dbReference type="Proteomes" id="UP000515808"/>
    </source>
</evidence>
<dbReference type="AlphaFoldDB" id="A0A7G9L8E6"/>
<sequence length="203" mass="23893">MNTEVKQIIEHNQSFVNEMVETYKELKRVLKTKELTPGKDFTFWTSINDNVLKEQVIKLGFHVSGFIKHIKKRKTVEVLEVLNLDAGFCMDVSKAQEFYAMQNAFKTENGKKLKNDFNALLKNFNNNKMDEKSFKKLHLIIDSFEQLFKIGRLKIYASYLLGMSYNELTFIKDKCFKEAYAKHIKVNIEFKEIDLISKLKELE</sequence>
<keyword evidence="2" id="KW-1185">Reference proteome</keyword>
<organism evidence="1 2">
    <name type="scientific">Polaribacter pectinis</name>
    <dbReference type="NCBI Taxonomy" id="2738844"/>
    <lineage>
        <taxon>Bacteria</taxon>
        <taxon>Pseudomonadati</taxon>
        <taxon>Bacteroidota</taxon>
        <taxon>Flavobacteriia</taxon>
        <taxon>Flavobacteriales</taxon>
        <taxon>Flavobacteriaceae</taxon>
    </lineage>
</organism>
<proteinExistence type="predicted"/>